<gene>
    <name evidence="2" type="ORF">CHS0354_037394</name>
</gene>
<dbReference type="Gene3D" id="3.30.710.10">
    <property type="entry name" value="Potassium Channel Kv1.1, Chain A"/>
    <property type="match status" value="1"/>
</dbReference>
<dbReference type="InterPro" id="IPR011333">
    <property type="entry name" value="SKP1/BTB/POZ_sf"/>
</dbReference>
<comment type="caution">
    <text evidence="2">The sequence shown here is derived from an EMBL/GenBank/DDBJ whole genome shotgun (WGS) entry which is preliminary data.</text>
</comment>
<dbReference type="PROSITE" id="PS50097">
    <property type="entry name" value="BTB"/>
    <property type="match status" value="1"/>
</dbReference>
<dbReference type="Proteomes" id="UP001195483">
    <property type="component" value="Unassembled WGS sequence"/>
</dbReference>
<dbReference type="InterPro" id="IPR000210">
    <property type="entry name" value="BTB/POZ_dom"/>
</dbReference>
<feature type="domain" description="BTB" evidence="1">
    <location>
        <begin position="18"/>
        <end position="78"/>
    </location>
</feature>
<dbReference type="SUPFAM" id="SSF54695">
    <property type="entry name" value="POZ domain"/>
    <property type="match status" value="1"/>
</dbReference>
<dbReference type="Pfam" id="PF00651">
    <property type="entry name" value="BTB"/>
    <property type="match status" value="1"/>
</dbReference>
<evidence type="ECO:0000313" key="3">
    <source>
        <dbReference type="Proteomes" id="UP001195483"/>
    </source>
</evidence>
<organism evidence="2 3">
    <name type="scientific">Potamilus streckersoni</name>
    <dbReference type="NCBI Taxonomy" id="2493646"/>
    <lineage>
        <taxon>Eukaryota</taxon>
        <taxon>Metazoa</taxon>
        <taxon>Spiralia</taxon>
        <taxon>Lophotrochozoa</taxon>
        <taxon>Mollusca</taxon>
        <taxon>Bivalvia</taxon>
        <taxon>Autobranchia</taxon>
        <taxon>Heteroconchia</taxon>
        <taxon>Palaeoheterodonta</taxon>
        <taxon>Unionida</taxon>
        <taxon>Unionoidea</taxon>
        <taxon>Unionidae</taxon>
        <taxon>Ambleminae</taxon>
        <taxon>Lampsilini</taxon>
        <taxon>Potamilus</taxon>
    </lineage>
</organism>
<accession>A0AAE0VHU6</accession>
<reference evidence="2" key="3">
    <citation type="submission" date="2023-05" db="EMBL/GenBank/DDBJ databases">
        <authorList>
            <person name="Smith C.H."/>
        </authorList>
    </citation>
    <scope>NUCLEOTIDE SEQUENCE</scope>
    <source>
        <strain evidence="2">CHS0354</strain>
        <tissue evidence="2">Mantle</tissue>
    </source>
</reference>
<proteinExistence type="predicted"/>
<evidence type="ECO:0000313" key="2">
    <source>
        <dbReference type="EMBL" id="KAK3578429.1"/>
    </source>
</evidence>
<sequence>MSDIAMKFRSALDVEEYCDVELKLKSGSILKCHSVVLLMNSDFFRGRLQSRWITNEIPTIDCSMFPEDIVKYLSLSDE</sequence>
<dbReference type="AlphaFoldDB" id="A0AAE0VHU6"/>
<reference evidence="2" key="2">
    <citation type="journal article" date="2021" name="Genome Biol. Evol.">
        <title>Developing a high-quality reference genome for a parasitic bivalve with doubly uniparental inheritance (Bivalvia: Unionida).</title>
        <authorList>
            <person name="Smith C.H."/>
        </authorList>
    </citation>
    <scope>NUCLEOTIDE SEQUENCE</scope>
    <source>
        <strain evidence="2">CHS0354</strain>
        <tissue evidence="2">Mantle</tissue>
    </source>
</reference>
<protein>
    <recommendedName>
        <fullName evidence="1">BTB domain-containing protein</fullName>
    </recommendedName>
</protein>
<name>A0AAE0VHU6_9BIVA</name>
<keyword evidence="3" id="KW-1185">Reference proteome</keyword>
<dbReference type="EMBL" id="JAEAOA010002189">
    <property type="protein sequence ID" value="KAK3578429.1"/>
    <property type="molecule type" value="Genomic_DNA"/>
</dbReference>
<reference evidence="2" key="1">
    <citation type="journal article" date="2021" name="Genome Biol. Evol.">
        <title>A High-Quality Reference Genome for a Parasitic Bivalve with Doubly Uniparental Inheritance (Bivalvia: Unionida).</title>
        <authorList>
            <person name="Smith C.H."/>
        </authorList>
    </citation>
    <scope>NUCLEOTIDE SEQUENCE</scope>
    <source>
        <strain evidence="2">CHS0354</strain>
    </source>
</reference>
<evidence type="ECO:0000259" key="1">
    <source>
        <dbReference type="PROSITE" id="PS50097"/>
    </source>
</evidence>
<dbReference type="CDD" id="cd18186">
    <property type="entry name" value="BTB_POZ_ZBTB_KLHL-like"/>
    <property type="match status" value="1"/>
</dbReference>